<dbReference type="EMBL" id="CR382137">
    <property type="protein sequence ID" value="CAG88028.2"/>
    <property type="molecule type" value="Genomic_DNA"/>
</dbReference>
<dbReference type="GO" id="GO:0005829">
    <property type="term" value="C:cytosol"/>
    <property type="evidence" value="ECO:0007669"/>
    <property type="project" value="TreeGrafter"/>
</dbReference>
<dbReference type="Gene3D" id="3.20.20.100">
    <property type="entry name" value="NADP-dependent oxidoreductase domain"/>
    <property type="match status" value="1"/>
</dbReference>
<accession>Q6BPT1</accession>
<protein>
    <submittedName>
        <fullName evidence="3">DEHA2E11066p</fullName>
    </submittedName>
</protein>
<evidence type="ECO:0000259" key="2">
    <source>
        <dbReference type="Pfam" id="PF00248"/>
    </source>
</evidence>
<dbReference type="PANTHER" id="PTHR42686:SF1">
    <property type="entry name" value="GH17980P-RELATED"/>
    <property type="match status" value="1"/>
</dbReference>
<dbReference type="InterPro" id="IPR020471">
    <property type="entry name" value="AKR"/>
</dbReference>
<gene>
    <name evidence="3" type="ordered locus">DEHA2E11066g</name>
</gene>
<dbReference type="HOGENOM" id="CLU_023205_7_2_1"/>
<dbReference type="Pfam" id="PF00248">
    <property type="entry name" value="Aldo_ket_red"/>
    <property type="match status" value="1"/>
</dbReference>
<dbReference type="GO" id="GO:0045290">
    <property type="term" value="F:D-arabinose 1-dehydrogenase [NAD(P)+] activity"/>
    <property type="evidence" value="ECO:0007669"/>
    <property type="project" value="EnsemblFungi"/>
</dbReference>
<dbReference type="VEuPathDB" id="FungiDB:DEHA2E11066g"/>
<organism evidence="3 4">
    <name type="scientific">Debaryomyces hansenii (strain ATCC 36239 / CBS 767 / BCRC 21394 / JCM 1990 / NBRC 0083 / IGC 2968)</name>
    <name type="common">Yeast</name>
    <name type="synonym">Torulaspora hansenii</name>
    <dbReference type="NCBI Taxonomy" id="284592"/>
    <lineage>
        <taxon>Eukaryota</taxon>
        <taxon>Fungi</taxon>
        <taxon>Dikarya</taxon>
        <taxon>Ascomycota</taxon>
        <taxon>Saccharomycotina</taxon>
        <taxon>Pichiomycetes</taxon>
        <taxon>Debaryomycetaceae</taxon>
        <taxon>Debaryomyces</taxon>
    </lineage>
</organism>
<evidence type="ECO:0000313" key="3">
    <source>
        <dbReference type="EMBL" id="CAG88028.2"/>
    </source>
</evidence>
<reference evidence="3 4" key="1">
    <citation type="journal article" date="2004" name="Nature">
        <title>Genome evolution in yeasts.</title>
        <authorList>
            <consortium name="Genolevures"/>
            <person name="Dujon B."/>
            <person name="Sherman D."/>
            <person name="Fischer G."/>
            <person name="Durrens P."/>
            <person name="Casaregola S."/>
            <person name="Lafontaine I."/>
            <person name="de Montigny J."/>
            <person name="Marck C."/>
            <person name="Neuveglise C."/>
            <person name="Talla E."/>
            <person name="Goffard N."/>
            <person name="Frangeul L."/>
            <person name="Aigle M."/>
            <person name="Anthouard V."/>
            <person name="Babour A."/>
            <person name="Barbe V."/>
            <person name="Barnay S."/>
            <person name="Blanchin S."/>
            <person name="Beckerich J.M."/>
            <person name="Beyne E."/>
            <person name="Bleykasten C."/>
            <person name="Boisrame A."/>
            <person name="Boyer J."/>
            <person name="Cattolico L."/>
            <person name="Confanioleri F."/>
            <person name="de Daruvar A."/>
            <person name="Despons L."/>
            <person name="Fabre E."/>
            <person name="Fairhead C."/>
            <person name="Ferry-Dumazet H."/>
            <person name="Groppi A."/>
            <person name="Hantraye F."/>
            <person name="Hennequin C."/>
            <person name="Jauniaux N."/>
            <person name="Joyet P."/>
            <person name="Kachouri R."/>
            <person name="Kerrest A."/>
            <person name="Koszul R."/>
            <person name="Lemaire M."/>
            <person name="Lesur I."/>
            <person name="Ma L."/>
            <person name="Muller H."/>
            <person name="Nicaud J.M."/>
            <person name="Nikolski M."/>
            <person name="Oztas S."/>
            <person name="Ozier-Kalogeropoulos O."/>
            <person name="Pellenz S."/>
            <person name="Potier S."/>
            <person name="Richard G.F."/>
            <person name="Straub M.L."/>
            <person name="Suleau A."/>
            <person name="Swennene D."/>
            <person name="Tekaia F."/>
            <person name="Wesolowski-Louvel M."/>
            <person name="Westhof E."/>
            <person name="Wirth B."/>
            <person name="Zeniou-Meyer M."/>
            <person name="Zivanovic I."/>
            <person name="Bolotin-Fukuhara M."/>
            <person name="Thierry A."/>
            <person name="Bouchier C."/>
            <person name="Caudron B."/>
            <person name="Scarpelli C."/>
            <person name="Gaillardin C."/>
            <person name="Weissenbach J."/>
            <person name="Wincker P."/>
            <person name="Souciet J.L."/>
        </authorList>
    </citation>
    <scope>NUCLEOTIDE SEQUENCE [LARGE SCALE GENOMIC DNA]</scope>
    <source>
        <strain evidence="4">ATCC 36239 / CBS 767 / BCRC 21394 / JCM 1990 / NBRC 0083 / IGC 2968</strain>
    </source>
</reference>
<dbReference type="STRING" id="284592.Q6BPT1"/>
<dbReference type="PANTHER" id="PTHR42686">
    <property type="entry name" value="GH17980P-RELATED"/>
    <property type="match status" value="1"/>
</dbReference>
<dbReference type="RefSeq" id="XP_459789.2">
    <property type="nucleotide sequence ID" value="XM_459789.2"/>
</dbReference>
<feature type="domain" description="NADP-dependent oxidoreductase" evidence="2">
    <location>
        <begin position="46"/>
        <end position="328"/>
    </location>
</feature>
<dbReference type="GeneID" id="2901937"/>
<sequence length="363" mass="41429">MTITLVKPIRGTHTQKFRSIKDLPPLIIGGAVFNYIYTSDPAGIPAYDLLDLAFKNGLLALDTSPYYGRSEELLGKALKQLEDKWERESYFICTKAGRIGEKEFDYSKDGVRKSVLRSLERLNTTYLDLVYMHDVEFVTEEEIYDALKELRLMKDEGLVKNIGISGYPVKLLYRVALQCNTNYSGTIGPLDAVLSYSNGCLQNTILYDLYQDFFDKCGIQKLMNGSILSMSLLNSRKTLDFHPASQELKDKIAEIAEYLKVNHNNLELADLSTRFAYMTWLFGSSNKEVGFHDLTWNQNCSIVLGVSGIEELEAAISNYWLVKENIGNVNDKDQILFTKVKRRLGPKHYNETWESGLEQHNNY</sequence>
<dbReference type="FunCoup" id="Q6BPT1">
    <property type="interactions" value="224"/>
</dbReference>
<dbReference type="PRINTS" id="PR00069">
    <property type="entry name" value="ALDKETRDTASE"/>
</dbReference>
<dbReference type="SUPFAM" id="SSF51430">
    <property type="entry name" value="NAD(P)-linked oxidoreductase"/>
    <property type="match status" value="1"/>
</dbReference>
<keyword evidence="4" id="KW-1185">Reference proteome</keyword>
<dbReference type="InParanoid" id="Q6BPT1"/>
<dbReference type="OrthoDB" id="5286008at2759"/>
<dbReference type="GO" id="GO:0070485">
    <property type="term" value="P:dehydro-D-arabinono-1,4-lactone biosynthetic process"/>
    <property type="evidence" value="ECO:0007669"/>
    <property type="project" value="EnsemblFungi"/>
</dbReference>
<dbReference type="InterPro" id="IPR023210">
    <property type="entry name" value="NADP_OxRdtase_dom"/>
</dbReference>
<dbReference type="KEGG" id="dha:DEHA2E11066g"/>
<dbReference type="InterPro" id="IPR036812">
    <property type="entry name" value="NAD(P)_OxRdtase_dom_sf"/>
</dbReference>
<name>Q6BPT1_DEBHA</name>
<dbReference type="eggNOG" id="KOG1576">
    <property type="taxonomic scope" value="Eukaryota"/>
</dbReference>
<evidence type="ECO:0000313" key="4">
    <source>
        <dbReference type="Proteomes" id="UP000000599"/>
    </source>
</evidence>
<evidence type="ECO:0000256" key="1">
    <source>
        <dbReference type="ARBA" id="ARBA00023002"/>
    </source>
</evidence>
<dbReference type="Proteomes" id="UP000000599">
    <property type="component" value="Chromosome E"/>
</dbReference>
<dbReference type="AlphaFoldDB" id="Q6BPT1"/>
<keyword evidence="1" id="KW-0560">Oxidoreductase</keyword>
<proteinExistence type="predicted"/>
<dbReference type="OMA" id="FPRSSYK"/>